<dbReference type="EMBL" id="BX572593">
    <property type="protein sequence ID" value="CAE25536.1"/>
    <property type="molecule type" value="Genomic_DNA"/>
</dbReference>
<sequence>MRHHYEIAVTKLIPDGATLSPPISFAAESHDDLADIIRRVTDKGLFDPEETKAFCVGLKLLGGVMLQHRDKELFKDFAPAFGALMKTLKAR</sequence>
<accession>Q6NDL3</accession>
<organism evidence="1">
    <name type="scientific">Rhodopseudomonas palustris (strain ATCC BAA-98 / CGA009)</name>
    <dbReference type="NCBI Taxonomy" id="258594"/>
    <lineage>
        <taxon>Bacteria</taxon>
        <taxon>Pseudomonadati</taxon>
        <taxon>Pseudomonadota</taxon>
        <taxon>Alphaproteobacteria</taxon>
        <taxon>Hyphomicrobiales</taxon>
        <taxon>Nitrobacteraceae</taxon>
        <taxon>Rhodopseudomonas</taxon>
    </lineage>
</organism>
<protein>
    <submittedName>
        <fullName evidence="2">DUF3861 domain-containing protein</fullName>
    </submittedName>
</protein>
<gene>
    <name evidence="1" type="ordered locus">RPA0092</name>
    <name evidence="2" type="ORF">TX73_000475</name>
</gene>
<dbReference type="HOGENOM" id="CLU_162534_0_0_5"/>
<reference evidence="1 3" key="2">
    <citation type="journal article" date="2004" name="Nat. Biotechnol.">
        <title>Complete genome sequence of the metabolically versatile photosynthetic bacterium Rhodopseudomonas palustris.</title>
        <authorList>
            <person name="Larimer F.W."/>
            <person name="Chain P."/>
            <person name="Hauser L."/>
            <person name="Lamerdin J."/>
            <person name="Malfatti S."/>
            <person name="Do L."/>
            <person name="Land M.L."/>
            <person name="Pelletier D.A."/>
            <person name="Beatty J.T."/>
            <person name="Lang A.S."/>
            <person name="Tabita F.R."/>
            <person name="Gibson J.L."/>
            <person name="Hanson T.E."/>
            <person name="Bobst C."/>
            <person name="Torres J.L."/>
            <person name="Peres C."/>
            <person name="Harrison F.H."/>
            <person name="Gibson J."/>
            <person name="Harwood C.S."/>
        </authorList>
    </citation>
    <scope>NUCLEOTIDE SEQUENCE [LARGE SCALE GENOMIC DNA]</scope>
    <source>
        <strain evidence="3">ATCC BAA-98 / CGA009</strain>
        <strain evidence="1">CGA009</strain>
    </source>
</reference>
<dbReference type="EMBL" id="CP116810">
    <property type="protein sequence ID" value="WCL90217.1"/>
    <property type="molecule type" value="Genomic_DNA"/>
</dbReference>
<evidence type="ECO:0000313" key="1">
    <source>
        <dbReference type="EMBL" id="CAE25536.1"/>
    </source>
</evidence>
<dbReference type="eggNOG" id="ENOG5032YDA">
    <property type="taxonomic scope" value="Bacteria"/>
</dbReference>
<dbReference type="RefSeq" id="WP_011155663.1">
    <property type="nucleotide sequence ID" value="NZ_CP116810.1"/>
</dbReference>
<dbReference type="Pfam" id="PF12977">
    <property type="entry name" value="DUF3861"/>
    <property type="match status" value="1"/>
</dbReference>
<reference evidence="2" key="1">
    <citation type="submission" date="2003-07" db="EMBL/GenBank/DDBJ databases">
        <authorList>
            <consortium name="Rhodopseudomonas genome consortium"/>
            <person name="Larimer F."/>
            <person name="Harwood C."/>
        </authorList>
    </citation>
    <scope>NUCLEOTIDE SEQUENCE</scope>
    <source>
        <strain evidence="2">CGA009</strain>
    </source>
</reference>
<name>Q6NDL3_RHOPA</name>
<dbReference type="STRING" id="258594.RPA0092"/>
<dbReference type="AlphaFoldDB" id="Q6NDL3"/>
<evidence type="ECO:0000313" key="2">
    <source>
        <dbReference type="EMBL" id="WCL90217.1"/>
    </source>
</evidence>
<proteinExistence type="predicted"/>
<keyword evidence="3" id="KW-1185">Reference proteome</keyword>
<dbReference type="InterPro" id="IPR024476">
    <property type="entry name" value="DUF3861"/>
</dbReference>
<dbReference type="Proteomes" id="UP000001426">
    <property type="component" value="Chromosome"/>
</dbReference>
<dbReference type="InterPro" id="IPR038194">
    <property type="entry name" value="DUF3861_sf"/>
</dbReference>
<dbReference type="KEGG" id="rpa:TX73_000475"/>
<reference evidence="2" key="3">
    <citation type="submission" date="2022-12" db="EMBL/GenBank/DDBJ databases">
        <title>Complete genome sequence of Rhodopseudomonas palustris CGA0092 and corrections to the R. palustris CGA009 genome sequence.</title>
        <authorList>
            <person name="Mazny B.R."/>
            <person name="Sheff O.F."/>
            <person name="LaSarre B."/>
            <person name="McKinlay A."/>
            <person name="McKinlay J.B."/>
        </authorList>
    </citation>
    <scope>NUCLEOTIDE SEQUENCE</scope>
    <source>
        <strain evidence="2">CGA009</strain>
    </source>
</reference>
<dbReference type="Gene3D" id="3.10.20.850">
    <property type="entry name" value="Protein of unknown function DUF3861"/>
    <property type="match status" value="1"/>
</dbReference>
<dbReference type="GeneID" id="66891093"/>
<evidence type="ECO:0000313" key="3">
    <source>
        <dbReference type="Proteomes" id="UP000001426"/>
    </source>
</evidence>